<accession>A0A1E7Z0R2</accession>
<organism evidence="1 2">
    <name type="scientific">Acidithiobacillus caldus</name>
    <dbReference type="NCBI Taxonomy" id="33059"/>
    <lineage>
        <taxon>Bacteria</taxon>
        <taxon>Pseudomonadati</taxon>
        <taxon>Pseudomonadota</taxon>
        <taxon>Acidithiobacillia</taxon>
        <taxon>Acidithiobacillales</taxon>
        <taxon>Acidithiobacillaceae</taxon>
        <taxon>Acidithiobacillus</taxon>
    </lineage>
</organism>
<dbReference type="EMBL" id="LZYH01000276">
    <property type="protein sequence ID" value="OFC62195.1"/>
    <property type="molecule type" value="Genomic_DNA"/>
</dbReference>
<dbReference type="AlphaFoldDB" id="A0A1E7Z0R2"/>
<protein>
    <submittedName>
        <fullName evidence="1">Conjugal transfer protein TraW</fullName>
    </submittedName>
</protein>
<reference evidence="1 2" key="1">
    <citation type="submission" date="2016-06" db="EMBL/GenBank/DDBJ databases">
        <title>Gene turnover analysis identifies the evolutionary adaptation of the extremophile Acidithiobacillus caldus.</title>
        <authorList>
            <person name="Zhang X."/>
        </authorList>
    </citation>
    <scope>NUCLEOTIDE SEQUENCE [LARGE SCALE GENOMIC DNA]</scope>
    <source>
        <strain evidence="1 2">S1</strain>
    </source>
</reference>
<dbReference type="Proteomes" id="UP000175707">
    <property type="component" value="Unassembled WGS sequence"/>
</dbReference>
<evidence type="ECO:0000313" key="2">
    <source>
        <dbReference type="Proteomes" id="UP000175707"/>
    </source>
</evidence>
<dbReference type="Pfam" id="PF09673">
    <property type="entry name" value="TrbC_Ftype"/>
    <property type="match status" value="1"/>
</dbReference>
<gene>
    <name evidence="1" type="ORF">BAE30_02660</name>
</gene>
<evidence type="ECO:0000313" key="1">
    <source>
        <dbReference type="EMBL" id="OFC62195.1"/>
    </source>
</evidence>
<proteinExistence type="predicted"/>
<dbReference type="InterPro" id="IPR019106">
    <property type="entry name" value="T4SS_TrbC"/>
</dbReference>
<name>A0A1E7Z0R2_9PROT</name>
<comment type="caution">
    <text evidence="1">The sequence shown here is derived from an EMBL/GenBank/DDBJ whole genome shotgun (WGS) entry which is preliminary data.</text>
</comment>
<sequence>MMPATAIPQQDVQAIVQRSHSIMATAAAQSAPSWVYGKPLSAEQKASLPKLNQQGKSIIEQYAQTYAAQSESPEAKAWLRTHVNGVPVVPPNLRGKAAEEYVDHTLMSKEERSAKTLVFISMDMPPAILRHWFAVVANNRKLFASTVFVLRGWPDSPTGLPDIIREVNRLMPSFTDTANVEINPLLFSSHKVNVVPVIIHQTPKGKWGSIVGDQYGIRQAIRVIDEGKGSPTHVFGHVWKIAEPNMVQVFQQKIKTFNWKAAEEKAKDNAWSRIRGRLQDPLPDSQRGRQYTFNPSVVANRTIRLPNGRVLVRKGQVVDPLTAFPFPWTQSYIVFNPAEAWQVRQVEAWVSLYPNVVIMATQLPGSWAEENRLVHLFGRPVYGFYPHLAHRLGVVRVPSLVRPDGPVLSIIVPKKPLGDS</sequence>